<feature type="domain" description="BTB" evidence="8">
    <location>
        <begin position="471"/>
        <end position="550"/>
    </location>
</feature>
<dbReference type="PANTHER" id="PTHR33048">
    <property type="entry name" value="PTH11-LIKE INTEGRAL MEMBRANE PROTEIN (AFU_ORTHOLOGUE AFUA_5G11245)"/>
    <property type="match status" value="1"/>
</dbReference>
<reference evidence="9" key="1">
    <citation type="submission" date="2022-10" db="EMBL/GenBank/DDBJ databases">
        <title>Tapping the CABI collections for fungal endophytes: first genome assemblies for Collariella, Neodidymelliopsis, Ascochyta clinopodiicola, Didymella pomorum, Didymosphaeria variabile, Neocosmospora piperis and Neocucurbitaria cava.</title>
        <authorList>
            <person name="Hill R."/>
        </authorList>
    </citation>
    <scope>NUCLEOTIDE SEQUENCE</scope>
    <source>
        <strain evidence="9">IMI 356815</strain>
    </source>
</reference>
<feature type="transmembrane region" description="Helical" evidence="7">
    <location>
        <begin position="167"/>
        <end position="186"/>
    </location>
</feature>
<keyword evidence="3 7" id="KW-1133">Transmembrane helix</keyword>
<name>A0A9W8XG26_9PLEO</name>
<evidence type="ECO:0000256" key="5">
    <source>
        <dbReference type="ARBA" id="ARBA00038359"/>
    </source>
</evidence>
<feature type="transmembrane region" description="Helical" evidence="7">
    <location>
        <begin position="81"/>
        <end position="105"/>
    </location>
</feature>
<evidence type="ECO:0000256" key="7">
    <source>
        <dbReference type="SAM" id="Phobius"/>
    </source>
</evidence>
<evidence type="ECO:0000259" key="8">
    <source>
        <dbReference type="PROSITE" id="PS50097"/>
    </source>
</evidence>
<comment type="similarity">
    <text evidence="5">Belongs to the SAT4 family.</text>
</comment>
<evidence type="ECO:0000256" key="2">
    <source>
        <dbReference type="ARBA" id="ARBA00022692"/>
    </source>
</evidence>
<feature type="transmembrane region" description="Helical" evidence="7">
    <location>
        <begin position="198"/>
        <end position="218"/>
    </location>
</feature>
<organism evidence="9 10">
    <name type="scientific">Didymosphaeria variabile</name>
    <dbReference type="NCBI Taxonomy" id="1932322"/>
    <lineage>
        <taxon>Eukaryota</taxon>
        <taxon>Fungi</taxon>
        <taxon>Dikarya</taxon>
        <taxon>Ascomycota</taxon>
        <taxon>Pezizomycotina</taxon>
        <taxon>Dothideomycetes</taxon>
        <taxon>Pleosporomycetidae</taxon>
        <taxon>Pleosporales</taxon>
        <taxon>Massarineae</taxon>
        <taxon>Didymosphaeriaceae</taxon>
        <taxon>Didymosphaeria</taxon>
    </lineage>
</organism>
<feature type="region of interest" description="Disordered" evidence="6">
    <location>
        <begin position="317"/>
        <end position="340"/>
    </location>
</feature>
<dbReference type="PROSITE" id="PS50097">
    <property type="entry name" value="BTB"/>
    <property type="match status" value="1"/>
</dbReference>
<feature type="transmembrane region" description="Helical" evidence="7">
    <location>
        <begin position="112"/>
        <end position="137"/>
    </location>
</feature>
<feature type="region of interest" description="Disordered" evidence="6">
    <location>
        <begin position="357"/>
        <end position="376"/>
    </location>
</feature>
<protein>
    <recommendedName>
        <fullName evidence="8">BTB domain-containing protein</fullName>
    </recommendedName>
</protein>
<dbReference type="AlphaFoldDB" id="A0A9W8XG26"/>
<dbReference type="Gene3D" id="3.30.710.10">
    <property type="entry name" value="Potassium Channel Kv1.1, Chain A"/>
    <property type="match status" value="1"/>
</dbReference>
<dbReference type="GO" id="GO:0016020">
    <property type="term" value="C:membrane"/>
    <property type="evidence" value="ECO:0007669"/>
    <property type="project" value="UniProtKB-SubCell"/>
</dbReference>
<dbReference type="CDD" id="cd18186">
    <property type="entry name" value="BTB_POZ_ZBTB_KLHL-like"/>
    <property type="match status" value="1"/>
</dbReference>
<dbReference type="EMBL" id="JAPEUX010000007">
    <property type="protein sequence ID" value="KAJ4348308.1"/>
    <property type="molecule type" value="Genomic_DNA"/>
</dbReference>
<sequence>MAVDLLILSIVFVSITVVSIAIRIFARTVILKQIGIDDYLICIGAVFAIVCSVTPIAALSYGLGRPTAEQKPEQVAPYQKLILTSSVTYSVSATFIKLSLLSFYLRLSNGPLFLALVYVVIAIVIGFGIGSVATVLLQCIPLSALWDAEVAKTAHCIKIVDFYYANAAINLAADVTILFLPIKILWGLHMPLRQRISLCGLFGLGGLACVAGIIRLTALKSLLSSTNPTINVVTPLNWSFIELNTAIFIAGAPAFKAFLRHIMPTLLGSSYSPTGAAKYGSTNKTGSKLRATKHNSIPLGSMSSDANGSKWVKNTAVVSGGAVENRERERERDSDNDSQENILQNYHGILQEVTVSVKSERKSEEGSGQFSPRALTSRGRELAAWERKPPASNTRSLVTGRRKFTVGRLEEVPAGRRAMSDLTFTFGSSYGSGSSIGLRKRPRTAYEEATLKAPSKIDDKRVAISALRLDCDLITIRVGKDEPKRTFNIHVDVINDHTDYFRSHMNFNRTLNGDGSTTDNAPVIELSEHDPEAFALWRTWVYTGKLAILPETPFPADSVDERSAHYAVLAHAYTLGDYLVDIPFMNAIADVYVLNARGINGSRALYPSNEEIGVLYDGTSPDSPVRRFLVDIWMYRGKAEWLDREMEEDVLPREFLVEVLGELLKLKKMKEGETMSRPWKMTHEQYHDQRKVLHGSVRDRRADATVYHQCEHNTDISSTCLLDAE</sequence>
<keyword evidence="4 7" id="KW-0472">Membrane</keyword>
<proteinExistence type="inferred from homology"/>
<feature type="compositionally biased region" description="Basic and acidic residues" evidence="6">
    <location>
        <begin position="324"/>
        <end position="335"/>
    </location>
</feature>
<evidence type="ECO:0000256" key="3">
    <source>
        <dbReference type="ARBA" id="ARBA00022989"/>
    </source>
</evidence>
<dbReference type="Pfam" id="PF20684">
    <property type="entry name" value="Fung_rhodopsin"/>
    <property type="match status" value="1"/>
</dbReference>
<evidence type="ECO:0000313" key="10">
    <source>
        <dbReference type="Proteomes" id="UP001140513"/>
    </source>
</evidence>
<comment type="caution">
    <text evidence="9">The sequence shown here is derived from an EMBL/GenBank/DDBJ whole genome shotgun (WGS) entry which is preliminary data.</text>
</comment>
<evidence type="ECO:0000256" key="6">
    <source>
        <dbReference type="SAM" id="MobiDB-lite"/>
    </source>
</evidence>
<evidence type="ECO:0000313" key="9">
    <source>
        <dbReference type="EMBL" id="KAJ4348308.1"/>
    </source>
</evidence>
<dbReference type="InterPro" id="IPR011333">
    <property type="entry name" value="SKP1/BTB/POZ_sf"/>
</dbReference>
<keyword evidence="2 7" id="KW-0812">Transmembrane</keyword>
<accession>A0A9W8XG26</accession>
<feature type="transmembrane region" description="Helical" evidence="7">
    <location>
        <begin position="6"/>
        <end position="26"/>
    </location>
</feature>
<evidence type="ECO:0000256" key="1">
    <source>
        <dbReference type="ARBA" id="ARBA00004141"/>
    </source>
</evidence>
<dbReference type="PANTHER" id="PTHR33048:SF123">
    <property type="entry name" value="INTEGRAL MEMBRANE PROTEIN"/>
    <property type="match status" value="1"/>
</dbReference>
<dbReference type="InterPro" id="IPR049326">
    <property type="entry name" value="Rhodopsin_dom_fungi"/>
</dbReference>
<gene>
    <name evidence="9" type="ORF">N0V89_009682</name>
</gene>
<dbReference type="OrthoDB" id="444631at2759"/>
<dbReference type="GeneID" id="80913212"/>
<dbReference type="RefSeq" id="XP_056067696.1">
    <property type="nucleotide sequence ID" value="XM_056218431.1"/>
</dbReference>
<keyword evidence="10" id="KW-1185">Reference proteome</keyword>
<dbReference type="InterPro" id="IPR052337">
    <property type="entry name" value="SAT4-like"/>
</dbReference>
<evidence type="ECO:0000256" key="4">
    <source>
        <dbReference type="ARBA" id="ARBA00023136"/>
    </source>
</evidence>
<comment type="subcellular location">
    <subcellularLocation>
        <location evidence="1">Membrane</location>
        <topology evidence="1">Multi-pass membrane protein</topology>
    </subcellularLocation>
</comment>
<feature type="transmembrane region" description="Helical" evidence="7">
    <location>
        <begin position="38"/>
        <end position="61"/>
    </location>
</feature>
<dbReference type="Proteomes" id="UP001140513">
    <property type="component" value="Unassembled WGS sequence"/>
</dbReference>
<dbReference type="InterPro" id="IPR000210">
    <property type="entry name" value="BTB/POZ_dom"/>
</dbReference>